<keyword evidence="3" id="KW-1185">Reference proteome</keyword>
<gene>
    <name evidence="2" type="ORF">MMAGJ_40610</name>
</gene>
<feature type="compositionally biased region" description="Polar residues" evidence="1">
    <location>
        <begin position="45"/>
        <end position="55"/>
    </location>
</feature>
<evidence type="ECO:0000313" key="2">
    <source>
        <dbReference type="EMBL" id="BBX34779.1"/>
    </source>
</evidence>
<sequence>MCTEPNFAVPQKNWCILLAQWIVRAWWRDPGQNLSQRCAEYIVNSTDTDIASSPTRRVRSKDRDHDRPPHHKGPTMADKSPRQSMSKKSGKSLKEKRAVKRAKSAESSSTDNVLHPKKH</sequence>
<name>A0ABM7HVZ0_MYCME</name>
<proteinExistence type="predicted"/>
<protein>
    <submittedName>
        <fullName evidence="2">Uncharacterized protein</fullName>
    </submittedName>
</protein>
<reference evidence="2 3" key="1">
    <citation type="journal article" date="2019" name="Emerg. Microbes Infect.">
        <title>Comprehensive subspecies identification of 175 nontuberculous mycobacteria species based on 7547 genomic profiles.</title>
        <authorList>
            <person name="Matsumoto Y."/>
            <person name="Kinjo T."/>
            <person name="Motooka D."/>
            <person name="Nabeya D."/>
            <person name="Jung N."/>
            <person name="Uechi K."/>
            <person name="Horii T."/>
            <person name="Iida T."/>
            <person name="Fujita J."/>
            <person name="Nakamura S."/>
        </authorList>
    </citation>
    <scope>NUCLEOTIDE SEQUENCE [LARGE SCALE GENOMIC DNA]</scope>
    <source>
        <strain evidence="2 3">JCM 12375</strain>
    </source>
</reference>
<accession>A0ABM7HVZ0</accession>
<dbReference type="EMBL" id="AP022567">
    <property type="protein sequence ID" value="BBX34779.1"/>
    <property type="molecule type" value="Genomic_DNA"/>
</dbReference>
<organism evidence="2 3">
    <name type="scientific">Mycolicibacterium mageritense</name>
    <name type="common">Mycobacterium mageritense</name>
    <dbReference type="NCBI Taxonomy" id="53462"/>
    <lineage>
        <taxon>Bacteria</taxon>
        <taxon>Bacillati</taxon>
        <taxon>Actinomycetota</taxon>
        <taxon>Actinomycetes</taxon>
        <taxon>Mycobacteriales</taxon>
        <taxon>Mycobacteriaceae</taxon>
        <taxon>Mycolicibacterium</taxon>
    </lineage>
</organism>
<feature type="region of interest" description="Disordered" evidence="1">
    <location>
        <begin position="45"/>
        <end position="119"/>
    </location>
</feature>
<evidence type="ECO:0000313" key="3">
    <source>
        <dbReference type="Proteomes" id="UP000465622"/>
    </source>
</evidence>
<evidence type="ECO:0000256" key="1">
    <source>
        <dbReference type="SAM" id="MobiDB-lite"/>
    </source>
</evidence>
<dbReference type="Proteomes" id="UP000465622">
    <property type="component" value="Chromosome"/>
</dbReference>